<dbReference type="InterPro" id="IPR011639">
    <property type="entry name" value="MethylTrfase_TaqI-like_dom"/>
</dbReference>
<name>A0A1F8EGZ2_9BACT</name>
<dbReference type="PRINTS" id="PR00507">
    <property type="entry name" value="N12N6MTFRASE"/>
</dbReference>
<dbReference type="InterPro" id="IPR050953">
    <property type="entry name" value="N4_N6_ade-DNA_methylase"/>
</dbReference>
<reference evidence="10 11" key="1">
    <citation type="journal article" date="2016" name="Nat. Commun.">
        <title>Thousands of microbial genomes shed light on interconnected biogeochemical processes in an aquifer system.</title>
        <authorList>
            <person name="Anantharaman K."/>
            <person name="Brown C.T."/>
            <person name="Hug L.A."/>
            <person name="Sharon I."/>
            <person name="Castelle C.J."/>
            <person name="Probst A.J."/>
            <person name="Thomas B.C."/>
            <person name="Singh A."/>
            <person name="Wilkins M.J."/>
            <person name="Karaoz U."/>
            <person name="Brodie E.L."/>
            <person name="Williams K.H."/>
            <person name="Hubbard S.S."/>
            <person name="Banfield J.F."/>
        </authorList>
    </citation>
    <scope>NUCLEOTIDE SEQUENCE [LARGE SCALE GENOMIC DNA]</scope>
</reference>
<dbReference type="PANTHER" id="PTHR33841">
    <property type="entry name" value="DNA METHYLTRANSFERASE YEEA-RELATED"/>
    <property type="match status" value="1"/>
</dbReference>
<evidence type="ECO:0000313" key="10">
    <source>
        <dbReference type="EMBL" id="OGN00102.1"/>
    </source>
</evidence>
<dbReference type="GO" id="GO:0032259">
    <property type="term" value="P:methylation"/>
    <property type="evidence" value="ECO:0007669"/>
    <property type="project" value="UniProtKB-KW"/>
</dbReference>
<evidence type="ECO:0000256" key="7">
    <source>
        <dbReference type="ARBA" id="ARBA00047942"/>
    </source>
</evidence>
<comment type="catalytic activity">
    <reaction evidence="7">
        <text>a 2'-deoxyadenosine in DNA + S-adenosyl-L-methionine = an N(6)-methyl-2'-deoxyadenosine in DNA + S-adenosyl-L-homocysteine + H(+)</text>
        <dbReference type="Rhea" id="RHEA:15197"/>
        <dbReference type="Rhea" id="RHEA-COMP:12418"/>
        <dbReference type="Rhea" id="RHEA-COMP:12419"/>
        <dbReference type="ChEBI" id="CHEBI:15378"/>
        <dbReference type="ChEBI" id="CHEBI:57856"/>
        <dbReference type="ChEBI" id="CHEBI:59789"/>
        <dbReference type="ChEBI" id="CHEBI:90615"/>
        <dbReference type="ChEBI" id="CHEBI:90616"/>
        <dbReference type="EC" id="2.1.1.72"/>
    </reaction>
</comment>
<comment type="caution">
    <text evidence="10">The sequence shown here is derived from an EMBL/GenBank/DDBJ whole genome shotgun (WGS) entry which is preliminary data.</text>
</comment>
<keyword evidence="4" id="KW-0949">S-adenosyl-L-methionine</keyword>
<protein>
    <recommendedName>
        <fullName evidence="1">site-specific DNA-methyltransferase (adenine-specific)</fullName>
        <ecNumber evidence="1">2.1.1.72</ecNumber>
    </recommendedName>
</protein>
<dbReference type="EC" id="2.1.1.72" evidence="1"/>
<evidence type="ECO:0000256" key="5">
    <source>
        <dbReference type="ARBA" id="ARBA00022747"/>
    </source>
</evidence>
<dbReference type="GO" id="GO:0003677">
    <property type="term" value="F:DNA binding"/>
    <property type="evidence" value="ECO:0007669"/>
    <property type="project" value="UniProtKB-KW"/>
</dbReference>
<dbReference type="AlphaFoldDB" id="A0A1F8EGZ2"/>
<keyword evidence="5" id="KW-0680">Restriction system</keyword>
<dbReference type="InterPro" id="IPR002052">
    <property type="entry name" value="DNA_methylase_N6_adenine_CS"/>
</dbReference>
<evidence type="ECO:0000256" key="4">
    <source>
        <dbReference type="ARBA" id="ARBA00022691"/>
    </source>
</evidence>
<dbReference type="EMBL" id="MGIZ01000003">
    <property type="protein sequence ID" value="OGN00102.1"/>
    <property type="molecule type" value="Genomic_DNA"/>
</dbReference>
<feature type="domain" description="TaqI-like C-terminal specificity" evidence="9">
    <location>
        <begin position="855"/>
        <end position="973"/>
    </location>
</feature>
<keyword evidence="3" id="KW-0808">Transferase</keyword>
<organism evidence="10 11">
    <name type="scientific">Candidatus Yanofskybacteria bacterium RIFCSPHIGHO2_01_FULL_39_8b</name>
    <dbReference type="NCBI Taxonomy" id="1802659"/>
    <lineage>
        <taxon>Bacteria</taxon>
        <taxon>Candidatus Yanofskyibacteriota</taxon>
    </lineage>
</organism>
<proteinExistence type="predicted"/>
<evidence type="ECO:0000256" key="6">
    <source>
        <dbReference type="ARBA" id="ARBA00023125"/>
    </source>
</evidence>
<dbReference type="Proteomes" id="UP000177594">
    <property type="component" value="Unassembled WGS sequence"/>
</dbReference>
<evidence type="ECO:0000313" key="11">
    <source>
        <dbReference type="Proteomes" id="UP000177594"/>
    </source>
</evidence>
<dbReference type="InterPro" id="IPR025931">
    <property type="entry name" value="TaqI_C"/>
</dbReference>
<dbReference type="PANTHER" id="PTHR33841:SF1">
    <property type="entry name" value="DNA METHYLTRANSFERASE A"/>
    <property type="match status" value="1"/>
</dbReference>
<evidence type="ECO:0000259" key="8">
    <source>
        <dbReference type="Pfam" id="PF07669"/>
    </source>
</evidence>
<dbReference type="PROSITE" id="PS00092">
    <property type="entry name" value="N6_MTASE"/>
    <property type="match status" value="1"/>
</dbReference>
<evidence type="ECO:0000256" key="1">
    <source>
        <dbReference type="ARBA" id="ARBA00011900"/>
    </source>
</evidence>
<dbReference type="InterPro" id="IPR023135">
    <property type="entry name" value="N6_DNA_MeTrfase_TaqI_C"/>
</dbReference>
<dbReference type="GO" id="GO:0009307">
    <property type="term" value="P:DNA restriction-modification system"/>
    <property type="evidence" value="ECO:0007669"/>
    <property type="project" value="UniProtKB-KW"/>
</dbReference>
<keyword evidence="2" id="KW-0489">Methyltransferase</keyword>
<accession>A0A1F8EGZ2</accession>
<keyword evidence="6" id="KW-0238">DNA-binding</keyword>
<dbReference type="InterPro" id="IPR029063">
    <property type="entry name" value="SAM-dependent_MTases_sf"/>
</dbReference>
<evidence type="ECO:0000256" key="3">
    <source>
        <dbReference type="ARBA" id="ARBA00022679"/>
    </source>
</evidence>
<dbReference type="SUPFAM" id="SSF53335">
    <property type="entry name" value="S-adenosyl-L-methionine-dependent methyltransferases"/>
    <property type="match status" value="1"/>
</dbReference>
<evidence type="ECO:0000256" key="2">
    <source>
        <dbReference type="ARBA" id="ARBA00022603"/>
    </source>
</evidence>
<dbReference type="Pfam" id="PF07669">
    <property type="entry name" value="Eco57I"/>
    <property type="match status" value="1"/>
</dbReference>
<dbReference type="Gene3D" id="3.90.220.10">
    <property type="entry name" value="Adenine-n6-DNA-methyltransferase Taqi, Chain A, domain 2"/>
    <property type="match status" value="1"/>
</dbReference>
<sequence length="1033" mass="119911">MDIKQAQGIVKDTLQNTFDKARFTHFIKELLNHIEEAPFIYRGNLIPDAYDKFISSFERVGKYTDGENKLEILIVNLKKETSLERARAMQRNFIAWYLNGSRGGELKDAALVAFVSPNQDDWRFSLVKMDYKFEEGKGGRIKVKEDFTPARRWSFLVGKNENSHTAQSKLAPAIEDESIITLQRLEEVFNIEVVTKEFFEKYRELFHLVEEHVDAILKKDSKIKSEFESKKVSSVDFSKKLLGQIVFLYFLQKKGWFGVERDADWGTGPKNFLRLLLERKIAKYDCFFNDILEPLFYEALNKERDGDFYSKLDCKIPFLNGELFDPIKEYDWVHTDILLSDNIFSNKERTKQGDIGTGILDVFDRYNFTVKEDEPLEKDVAIDPEMLGKVFENLLEVKDRKSKGTYYTPREIVHYMCQESLVSYLTTEYKDKVSEDDVRFLIQFGESAVEHEAFIGQIGKETSTYYHKLPESIRKNAEVLDKSLADIRVCDPAIGSGAFPVGMMNEVIRTRNALTNFIKNKDGRTIYEFKRHAIQHCLYGVDIDLAAVEIAKLRLWLSLVVDEDDIKKIKPLPNLDFRIVQGDSLLGVELNLFNQQQFAELEELKPLYFDETNLKKKHGYKKRIDALIKDISNNNQNFDYKVYFSEVFHEKDGFNVVIANPPYITYKGKDVVNISSAYVERLISLYPNSAEYKVNSYALFIEKGVSLLKKNGTLVYIIPSTILQNEYLKKIRRYLITKYHISQIVSFANKIFEAVTDSIILGVNNNHDVELKTTAIRKHNLDFSDLHDSKIYYQNKWNNDADDFVINLKTNEDEDGIISKIENKAILLGVLLEANIGIKRANAPIINKQQDRYKKFLVGRNINKYLLDFPNTYILFDKSLFHTGIDENIFEEDEKVLVRKTGNKLIAVIDSERYYTDQSIYNLYIKKGRRVNLKIITALLNSSLLDYYFNKKMITNPDVFPYIKGIHLKKLPLKFPKDEAGEKEIEALVLRITELKRGGKDASIYEKQIDQLVYKLYGLSPEEIKIVEDSNKN</sequence>
<dbReference type="GO" id="GO:0009007">
    <property type="term" value="F:site-specific DNA-methyltransferase (adenine-specific) activity"/>
    <property type="evidence" value="ECO:0007669"/>
    <property type="project" value="UniProtKB-EC"/>
</dbReference>
<gene>
    <name evidence="10" type="ORF">A2817_02225</name>
</gene>
<dbReference type="Pfam" id="PF12950">
    <property type="entry name" value="TaqI_C"/>
    <property type="match status" value="1"/>
</dbReference>
<evidence type="ECO:0000259" key="9">
    <source>
        <dbReference type="Pfam" id="PF12950"/>
    </source>
</evidence>
<feature type="domain" description="Type II methyltransferase M.TaqI-like" evidence="8">
    <location>
        <begin position="536"/>
        <end position="752"/>
    </location>
</feature>
<dbReference type="Gene3D" id="3.40.50.150">
    <property type="entry name" value="Vaccinia Virus protein VP39"/>
    <property type="match status" value="1"/>
</dbReference>